<evidence type="ECO:0000313" key="11">
    <source>
        <dbReference type="Proteomes" id="UP000004090"/>
    </source>
</evidence>
<organism evidence="10 11">
    <name type="scientific">Amedibacillus dolichus DSM 3991</name>
    <dbReference type="NCBI Taxonomy" id="428127"/>
    <lineage>
        <taxon>Bacteria</taxon>
        <taxon>Bacillati</taxon>
        <taxon>Bacillota</taxon>
        <taxon>Erysipelotrichia</taxon>
        <taxon>Erysipelotrichales</taxon>
        <taxon>Erysipelotrichaceae</taxon>
        <taxon>Amedibacillus</taxon>
    </lineage>
</organism>
<dbReference type="InterPro" id="IPR036390">
    <property type="entry name" value="WH_DNA-bd_sf"/>
</dbReference>
<dbReference type="InterPro" id="IPR003781">
    <property type="entry name" value="CoA-bd"/>
</dbReference>
<dbReference type="InterPro" id="IPR009718">
    <property type="entry name" value="Rex_DNA-bd_C_dom"/>
</dbReference>
<name>A8R8H4_9FIRM</name>
<evidence type="ECO:0000313" key="10">
    <source>
        <dbReference type="EMBL" id="EDP12058.1"/>
    </source>
</evidence>
<keyword evidence="4 7" id="KW-0520">NAD</keyword>
<evidence type="ECO:0000256" key="5">
    <source>
        <dbReference type="ARBA" id="ARBA00023125"/>
    </source>
</evidence>
<dbReference type="HOGENOM" id="CLU_061534_1_1_9"/>
<gene>
    <name evidence="7" type="primary">rex</name>
    <name evidence="10" type="ORF">EUBDOL_00304</name>
</gene>
<evidence type="ECO:0000256" key="1">
    <source>
        <dbReference type="ARBA" id="ARBA00022490"/>
    </source>
</evidence>
<comment type="function">
    <text evidence="7">Modulates transcription in response to changes in cellular NADH/NAD(+) redox state.</text>
</comment>
<sequence>MQRLFYYINVKKKEIFTNKQSCAILGRVIKMADKNVPRATLQRYPIYLKALRKLSNHGVERIMSKELATVVNIEPTTIRRDFSFLGNLGKQGYGYSVKNLIEIFNQQLGMEFDEKIILVGAGNMGRALMKYNKWDHVVGEITCAFDINPDRQGVRFGIPVYDINQMEQKIPEGCRIAILAFSDNIQQTVDRLIACGIVGFVDFTHEHIQVPKGVVIKSVDVVSSIQELVFETNNLNAQR</sequence>
<dbReference type="Gene3D" id="3.40.50.720">
    <property type="entry name" value="NAD(P)-binding Rossmann-like Domain"/>
    <property type="match status" value="1"/>
</dbReference>
<protein>
    <recommendedName>
        <fullName evidence="7">Redox-sensing transcriptional repressor Rex</fullName>
    </recommendedName>
</protein>
<evidence type="ECO:0000256" key="3">
    <source>
        <dbReference type="ARBA" id="ARBA00023015"/>
    </source>
</evidence>
<keyword evidence="6 7" id="KW-0804">Transcription</keyword>
<keyword evidence="1 7" id="KW-0963">Cytoplasm</keyword>
<dbReference type="GO" id="GO:0003677">
    <property type="term" value="F:DNA binding"/>
    <property type="evidence" value="ECO:0007669"/>
    <property type="project" value="UniProtKB-UniRule"/>
</dbReference>
<feature type="domain" description="CoA-binding" evidence="8">
    <location>
        <begin position="113"/>
        <end position="204"/>
    </location>
</feature>
<dbReference type="GO" id="GO:0003700">
    <property type="term" value="F:DNA-binding transcription factor activity"/>
    <property type="evidence" value="ECO:0007669"/>
    <property type="project" value="UniProtKB-UniRule"/>
</dbReference>
<dbReference type="NCBIfam" id="NF003989">
    <property type="entry name" value="PRK05472.1-3"/>
    <property type="match status" value="1"/>
</dbReference>
<proteinExistence type="inferred from homology"/>
<comment type="subcellular location">
    <subcellularLocation>
        <location evidence="7">Cytoplasm</location>
    </subcellularLocation>
</comment>
<dbReference type="EMBL" id="ABAW02000013">
    <property type="protein sequence ID" value="EDP12058.1"/>
    <property type="molecule type" value="Genomic_DNA"/>
</dbReference>
<dbReference type="AlphaFoldDB" id="A8R8H4"/>
<feature type="DNA-binding region" description="H-T-H motif" evidence="7">
    <location>
        <begin position="46"/>
        <end position="85"/>
    </location>
</feature>
<dbReference type="SUPFAM" id="SSF46785">
    <property type="entry name" value="Winged helix' DNA-binding domain"/>
    <property type="match status" value="1"/>
</dbReference>
<accession>A8R8H4</accession>
<evidence type="ECO:0000256" key="2">
    <source>
        <dbReference type="ARBA" id="ARBA00022491"/>
    </source>
</evidence>
<dbReference type="Pfam" id="PF02629">
    <property type="entry name" value="CoA_binding"/>
    <property type="match status" value="1"/>
</dbReference>
<dbReference type="NCBIfam" id="NF003995">
    <property type="entry name" value="PRK05472.2-4"/>
    <property type="match status" value="1"/>
</dbReference>
<evidence type="ECO:0000256" key="6">
    <source>
        <dbReference type="ARBA" id="ARBA00023163"/>
    </source>
</evidence>
<evidence type="ECO:0000256" key="7">
    <source>
        <dbReference type="HAMAP-Rule" id="MF_01131"/>
    </source>
</evidence>
<reference evidence="10 11" key="2">
    <citation type="submission" date="2007-09" db="EMBL/GenBank/DDBJ databases">
        <authorList>
            <person name="Fulton L."/>
            <person name="Clifton S."/>
            <person name="Fulton B."/>
            <person name="Xu J."/>
            <person name="Minx P."/>
            <person name="Pepin K.H."/>
            <person name="Johnson M."/>
            <person name="Thiruvilangam P."/>
            <person name="Bhonagiri V."/>
            <person name="Nash W.E."/>
            <person name="Mardis E.R."/>
            <person name="Wilson R.K."/>
        </authorList>
    </citation>
    <scope>NUCLEOTIDE SEQUENCE [LARGE SCALE GENOMIC DNA]</scope>
    <source>
        <strain evidence="10 11">DSM 3991</strain>
    </source>
</reference>
<dbReference type="eggNOG" id="COG2344">
    <property type="taxonomic scope" value="Bacteria"/>
</dbReference>
<keyword evidence="2 7" id="KW-0678">Repressor</keyword>
<dbReference type="PANTHER" id="PTHR35786:SF1">
    <property type="entry name" value="REDOX-SENSING TRANSCRIPTIONAL REPRESSOR REX 1"/>
    <property type="match status" value="1"/>
</dbReference>
<dbReference type="InterPro" id="IPR022876">
    <property type="entry name" value="Tscrpt_rep_Rex"/>
</dbReference>
<evidence type="ECO:0000259" key="9">
    <source>
        <dbReference type="Pfam" id="PF06971"/>
    </source>
</evidence>
<dbReference type="NCBIfam" id="NF003994">
    <property type="entry name" value="PRK05472.2-3"/>
    <property type="match status" value="1"/>
</dbReference>
<dbReference type="STRING" id="428127.EUBDOL_00304"/>
<dbReference type="Pfam" id="PF06971">
    <property type="entry name" value="Put_DNA-bind_N"/>
    <property type="match status" value="1"/>
</dbReference>
<dbReference type="SUPFAM" id="SSF51735">
    <property type="entry name" value="NAD(P)-binding Rossmann-fold domains"/>
    <property type="match status" value="1"/>
</dbReference>
<dbReference type="Proteomes" id="UP000004090">
    <property type="component" value="Unassembled WGS sequence"/>
</dbReference>
<evidence type="ECO:0000256" key="4">
    <source>
        <dbReference type="ARBA" id="ARBA00023027"/>
    </source>
</evidence>
<dbReference type="GO" id="GO:0005737">
    <property type="term" value="C:cytoplasm"/>
    <property type="evidence" value="ECO:0007669"/>
    <property type="project" value="UniProtKB-SubCell"/>
</dbReference>
<dbReference type="PANTHER" id="PTHR35786">
    <property type="entry name" value="REDOX-SENSING TRANSCRIPTIONAL REPRESSOR REX"/>
    <property type="match status" value="1"/>
</dbReference>
<keyword evidence="3 7" id="KW-0805">Transcription regulation</keyword>
<comment type="similarity">
    <text evidence="7">Belongs to the transcriptional regulatory Rex family.</text>
</comment>
<dbReference type="InterPro" id="IPR036388">
    <property type="entry name" value="WH-like_DNA-bd_sf"/>
</dbReference>
<feature type="binding site" evidence="7">
    <location>
        <begin position="120"/>
        <end position="125"/>
    </location>
    <ligand>
        <name>NAD(+)</name>
        <dbReference type="ChEBI" id="CHEBI:57540"/>
    </ligand>
</feature>
<evidence type="ECO:0000259" key="8">
    <source>
        <dbReference type="Pfam" id="PF02629"/>
    </source>
</evidence>
<keyword evidence="5 7" id="KW-0238">DNA-binding</keyword>
<reference evidence="10 11" key="1">
    <citation type="submission" date="2007-09" db="EMBL/GenBank/DDBJ databases">
        <title>Draft genome sequence of Eubacterium dolichum (DSM 3991).</title>
        <authorList>
            <person name="Sudarsanam P."/>
            <person name="Ley R."/>
            <person name="Guruge J."/>
            <person name="Turnbaugh P.J."/>
            <person name="Mahowald M."/>
            <person name="Liep D."/>
            <person name="Gordon J."/>
        </authorList>
    </citation>
    <scope>NUCLEOTIDE SEQUENCE [LARGE SCALE GENOMIC DNA]</scope>
    <source>
        <strain evidence="10 11">DSM 3991</strain>
    </source>
</reference>
<dbReference type="HAMAP" id="MF_01131">
    <property type="entry name" value="Rex"/>
    <property type="match status" value="1"/>
</dbReference>
<dbReference type="InterPro" id="IPR036291">
    <property type="entry name" value="NAD(P)-bd_dom_sf"/>
</dbReference>
<comment type="subunit">
    <text evidence="7">Homodimer.</text>
</comment>
<comment type="caution">
    <text evidence="10">The sequence shown here is derived from an EMBL/GenBank/DDBJ whole genome shotgun (WGS) entry which is preliminary data.</text>
</comment>
<dbReference type="Gene3D" id="1.10.10.10">
    <property type="entry name" value="Winged helix-like DNA-binding domain superfamily/Winged helix DNA-binding domain"/>
    <property type="match status" value="1"/>
</dbReference>
<dbReference type="GO" id="GO:0051775">
    <property type="term" value="P:response to redox state"/>
    <property type="evidence" value="ECO:0007669"/>
    <property type="project" value="InterPro"/>
</dbReference>
<feature type="domain" description="Rex DNA-binding C-terminal" evidence="9">
    <location>
        <begin position="35"/>
        <end position="83"/>
    </location>
</feature>
<dbReference type="GO" id="GO:0045892">
    <property type="term" value="P:negative regulation of DNA-templated transcription"/>
    <property type="evidence" value="ECO:0007669"/>
    <property type="project" value="InterPro"/>
</dbReference>